<dbReference type="eggNOG" id="ENOG5033FWB">
    <property type="taxonomic scope" value="Bacteria"/>
</dbReference>
<keyword evidence="1" id="KW-0472">Membrane</keyword>
<dbReference type="EMBL" id="ARYM01000005">
    <property type="protein sequence ID" value="KCZ99471.1"/>
    <property type="molecule type" value="Genomic_DNA"/>
</dbReference>
<feature type="transmembrane region" description="Helical" evidence="1">
    <location>
        <begin position="6"/>
        <end position="24"/>
    </location>
</feature>
<reference evidence="2 3" key="1">
    <citation type="journal article" date="2014" name="Antonie Van Leeuwenhoek">
        <title>Hyphomonas beringensis sp. nov. and Hyphomonas chukchiensis sp. nov., isolated from surface seawater of the Bering Sea and Chukchi Sea.</title>
        <authorList>
            <person name="Li C."/>
            <person name="Lai Q."/>
            <person name="Li G."/>
            <person name="Dong C."/>
            <person name="Wang J."/>
            <person name="Liao Y."/>
            <person name="Shao Z."/>
        </authorList>
    </citation>
    <scope>NUCLEOTIDE SEQUENCE [LARGE SCALE GENOMIC DNA]</scope>
    <source>
        <strain evidence="2 3">PS728</strain>
    </source>
</reference>
<proteinExistence type="predicted"/>
<name>A0A062VLI4_9PROT</name>
<evidence type="ECO:0000256" key="1">
    <source>
        <dbReference type="SAM" id="Phobius"/>
    </source>
</evidence>
<keyword evidence="3" id="KW-1185">Reference proteome</keyword>
<evidence type="ECO:0000313" key="2">
    <source>
        <dbReference type="EMBL" id="KCZ99471.1"/>
    </source>
</evidence>
<dbReference type="Proteomes" id="UP000027100">
    <property type="component" value="Unassembled WGS sequence"/>
</dbReference>
<keyword evidence="1" id="KW-1133">Transmembrane helix</keyword>
<organism evidence="2 3">
    <name type="scientific">Hyphomonas polymorpha PS728</name>
    <dbReference type="NCBI Taxonomy" id="1280954"/>
    <lineage>
        <taxon>Bacteria</taxon>
        <taxon>Pseudomonadati</taxon>
        <taxon>Pseudomonadota</taxon>
        <taxon>Alphaproteobacteria</taxon>
        <taxon>Hyphomonadales</taxon>
        <taxon>Hyphomonadaceae</taxon>
        <taxon>Hyphomonas</taxon>
    </lineage>
</organism>
<accession>A0A062VLI4</accession>
<dbReference type="OrthoDB" id="7619970at2"/>
<comment type="caution">
    <text evidence="2">The sequence shown here is derived from an EMBL/GenBank/DDBJ whole genome shotgun (WGS) entry which is preliminary data.</text>
</comment>
<feature type="transmembrane region" description="Helical" evidence="1">
    <location>
        <begin position="31"/>
        <end position="49"/>
    </location>
</feature>
<dbReference type="AlphaFoldDB" id="A0A062VLI4"/>
<dbReference type="Gene3D" id="1.20.1280.290">
    <property type="match status" value="1"/>
</dbReference>
<protein>
    <submittedName>
        <fullName evidence="2">PRC-barrel protein</fullName>
    </submittedName>
</protein>
<evidence type="ECO:0000313" key="3">
    <source>
        <dbReference type="Proteomes" id="UP000027100"/>
    </source>
</evidence>
<feature type="transmembrane region" description="Helical" evidence="1">
    <location>
        <begin position="55"/>
        <end position="74"/>
    </location>
</feature>
<gene>
    <name evidence="2" type="ORF">HPO_06027</name>
</gene>
<sequence>MKEFLGYAAMLTGTVAAIMVSANVGRRLTGYGFVIFTISSITWITYAFQDGETPLILQNAVLTLINVAGIYRWLIAKKKPSQ</sequence>
<dbReference type="PATRIC" id="fig|1280954.3.peg.1231"/>
<dbReference type="STRING" id="1280954.HPO_06027"/>
<keyword evidence="1" id="KW-0812">Transmembrane</keyword>